<gene>
    <name evidence="2" type="ORF">SASPL_108500</name>
</gene>
<feature type="compositionally biased region" description="Basic and acidic residues" evidence="1">
    <location>
        <begin position="16"/>
        <end position="25"/>
    </location>
</feature>
<sequence>MIPRSSGVFKPRRSRRDCESKRMFDGDQQQRYGGGNRHCRRGNWRDEDEDGGLISGRNLKNARVAVDALSIGYNSI</sequence>
<accession>A0A8X8YD83</accession>
<reference evidence="2" key="2">
    <citation type="submission" date="2020-08" db="EMBL/GenBank/DDBJ databases">
        <title>Plant Genome Project.</title>
        <authorList>
            <person name="Zhang R.-G."/>
        </authorList>
    </citation>
    <scope>NUCLEOTIDE SEQUENCE</scope>
    <source>
        <strain evidence="2">Huo1</strain>
        <tissue evidence="2">Leaf</tissue>
    </source>
</reference>
<dbReference type="AlphaFoldDB" id="A0A8X8YD83"/>
<proteinExistence type="predicted"/>
<evidence type="ECO:0000256" key="1">
    <source>
        <dbReference type="SAM" id="MobiDB-lite"/>
    </source>
</evidence>
<dbReference type="EMBL" id="PNBA02000003">
    <property type="protein sequence ID" value="KAG6430433.1"/>
    <property type="molecule type" value="Genomic_DNA"/>
</dbReference>
<dbReference type="Proteomes" id="UP000298416">
    <property type="component" value="Unassembled WGS sequence"/>
</dbReference>
<keyword evidence="3" id="KW-1185">Reference proteome</keyword>
<protein>
    <submittedName>
        <fullName evidence="2">Uncharacterized protein</fullName>
    </submittedName>
</protein>
<evidence type="ECO:0000313" key="3">
    <source>
        <dbReference type="Proteomes" id="UP000298416"/>
    </source>
</evidence>
<evidence type="ECO:0000313" key="2">
    <source>
        <dbReference type="EMBL" id="KAG6430433.1"/>
    </source>
</evidence>
<organism evidence="2">
    <name type="scientific">Salvia splendens</name>
    <name type="common">Scarlet sage</name>
    <dbReference type="NCBI Taxonomy" id="180675"/>
    <lineage>
        <taxon>Eukaryota</taxon>
        <taxon>Viridiplantae</taxon>
        <taxon>Streptophyta</taxon>
        <taxon>Embryophyta</taxon>
        <taxon>Tracheophyta</taxon>
        <taxon>Spermatophyta</taxon>
        <taxon>Magnoliopsida</taxon>
        <taxon>eudicotyledons</taxon>
        <taxon>Gunneridae</taxon>
        <taxon>Pentapetalae</taxon>
        <taxon>asterids</taxon>
        <taxon>lamiids</taxon>
        <taxon>Lamiales</taxon>
        <taxon>Lamiaceae</taxon>
        <taxon>Nepetoideae</taxon>
        <taxon>Mentheae</taxon>
        <taxon>Salviinae</taxon>
        <taxon>Salvia</taxon>
        <taxon>Salvia subgen. Calosphace</taxon>
        <taxon>core Calosphace</taxon>
    </lineage>
</organism>
<reference evidence="2" key="1">
    <citation type="submission" date="2018-01" db="EMBL/GenBank/DDBJ databases">
        <authorList>
            <person name="Mao J.F."/>
        </authorList>
    </citation>
    <scope>NUCLEOTIDE SEQUENCE</scope>
    <source>
        <strain evidence="2">Huo1</strain>
        <tissue evidence="2">Leaf</tissue>
    </source>
</reference>
<name>A0A8X8YD83_SALSN</name>
<feature type="region of interest" description="Disordered" evidence="1">
    <location>
        <begin position="1"/>
        <end position="50"/>
    </location>
</feature>
<comment type="caution">
    <text evidence="2">The sequence shown here is derived from an EMBL/GenBank/DDBJ whole genome shotgun (WGS) entry which is preliminary data.</text>
</comment>